<evidence type="ECO:0000313" key="2">
    <source>
        <dbReference type="EMBL" id="URE20594.1"/>
    </source>
</evidence>
<protein>
    <submittedName>
        <fullName evidence="2">Uncharacterized protein</fullName>
    </submittedName>
</protein>
<reference evidence="2" key="1">
    <citation type="submission" date="2022-05" db="EMBL/GenBank/DDBJ databases">
        <title>The Musa troglodytarum L. genome provides insights into the mechanism of non-climacteric behaviour and enrichment of carotenoids.</title>
        <authorList>
            <person name="Wang J."/>
        </authorList>
    </citation>
    <scope>NUCLEOTIDE SEQUENCE</scope>
    <source>
        <tissue evidence="2">Leaf</tissue>
    </source>
</reference>
<dbReference type="EMBL" id="CP097509">
    <property type="protein sequence ID" value="URE20594.1"/>
    <property type="molecule type" value="Genomic_DNA"/>
</dbReference>
<gene>
    <name evidence="2" type="ORF">MUK42_01989</name>
</gene>
<dbReference type="Gene3D" id="3.60.10.10">
    <property type="entry name" value="Endonuclease/exonuclease/phosphatase"/>
    <property type="match status" value="1"/>
</dbReference>
<dbReference type="Proteomes" id="UP001055439">
    <property type="component" value="Chromosome 7"/>
</dbReference>
<accession>A0A9E7GRP5</accession>
<feature type="compositionally biased region" description="Basic and acidic residues" evidence="1">
    <location>
        <begin position="29"/>
        <end position="45"/>
    </location>
</feature>
<feature type="region of interest" description="Disordered" evidence="1">
    <location>
        <begin position="21"/>
        <end position="60"/>
    </location>
</feature>
<organism evidence="2 3">
    <name type="scientific">Musa troglodytarum</name>
    <name type="common">fe'i banana</name>
    <dbReference type="NCBI Taxonomy" id="320322"/>
    <lineage>
        <taxon>Eukaryota</taxon>
        <taxon>Viridiplantae</taxon>
        <taxon>Streptophyta</taxon>
        <taxon>Embryophyta</taxon>
        <taxon>Tracheophyta</taxon>
        <taxon>Spermatophyta</taxon>
        <taxon>Magnoliopsida</taxon>
        <taxon>Liliopsida</taxon>
        <taxon>Zingiberales</taxon>
        <taxon>Musaceae</taxon>
        <taxon>Musa</taxon>
    </lineage>
</organism>
<dbReference type="InterPro" id="IPR036691">
    <property type="entry name" value="Endo/exonu/phosph_ase_sf"/>
</dbReference>
<keyword evidence="3" id="KW-1185">Reference proteome</keyword>
<evidence type="ECO:0000313" key="3">
    <source>
        <dbReference type="Proteomes" id="UP001055439"/>
    </source>
</evidence>
<sequence length="138" mass="16076">MPFKELPTLPWEIQRASCSRRMTLDDPESPSHRDPSLASKGHREVSTPTPPHFFPQTQSQRGKKLKLKWYVTLGMQLTLNTLSNQAINRFNMVVWNCKGVQKKDSTSRIRHLINLHKLSILILLETHLSEQKWEHVLN</sequence>
<evidence type="ECO:0000256" key="1">
    <source>
        <dbReference type="SAM" id="MobiDB-lite"/>
    </source>
</evidence>
<dbReference type="AlphaFoldDB" id="A0A9E7GRP5"/>
<proteinExistence type="predicted"/>
<name>A0A9E7GRP5_9LILI</name>